<comment type="caution">
    <text evidence="2">The sequence shown here is derived from an EMBL/GenBank/DDBJ whole genome shotgun (WGS) entry which is preliminary data.</text>
</comment>
<accession>A0A9P4TQ08</accession>
<dbReference type="PANTHER" id="PTHR34144:SF8">
    <property type="entry name" value="GLYCOSYLTRANSFERASE FAMILY 69 PROTEIN"/>
    <property type="match status" value="1"/>
</dbReference>
<name>A0A9P4TQ08_9PLEO</name>
<evidence type="ECO:0000256" key="1">
    <source>
        <dbReference type="SAM" id="Phobius"/>
    </source>
</evidence>
<evidence type="ECO:0000313" key="3">
    <source>
        <dbReference type="Proteomes" id="UP000800093"/>
    </source>
</evidence>
<gene>
    <name evidence="2" type="ORF">CC78DRAFT_452195</name>
</gene>
<protein>
    <recommendedName>
        <fullName evidence="4">Glycosyltransferase family 69 protein</fullName>
    </recommendedName>
</protein>
<proteinExistence type="predicted"/>
<reference evidence="3" key="1">
    <citation type="journal article" date="2020" name="Stud. Mycol.">
        <title>101 Dothideomycetes genomes: A test case for predicting lifestyles and emergence of pathogens.</title>
        <authorList>
            <person name="Haridas S."/>
            <person name="Albert R."/>
            <person name="Binder M."/>
            <person name="Bloem J."/>
            <person name="LaButti K."/>
            <person name="Salamov A."/>
            <person name="Andreopoulos B."/>
            <person name="Baker S."/>
            <person name="Barry K."/>
            <person name="Bills G."/>
            <person name="Bluhm B."/>
            <person name="Cannon C."/>
            <person name="Castanera R."/>
            <person name="Culley D."/>
            <person name="Daum C."/>
            <person name="Ezra D."/>
            <person name="Gonzalez J."/>
            <person name="Henrissat B."/>
            <person name="Kuo A."/>
            <person name="Liang C."/>
            <person name="Lipzen A."/>
            <person name="Lutzoni F."/>
            <person name="Magnuson J."/>
            <person name="Mondo S."/>
            <person name="Nolan M."/>
            <person name="Ohm R."/>
            <person name="Pangilinan J."/>
            <person name="Park H.-J."/>
            <person name="Ramirez L."/>
            <person name="Alfaro M."/>
            <person name="Sun H."/>
            <person name="Tritt A."/>
            <person name="Yoshinaga Y."/>
            <person name="Zwiers L.-H."/>
            <person name="Turgeon B."/>
            <person name="Goodwin S."/>
            <person name="Spatafora J."/>
            <person name="Crous P."/>
            <person name="Grigoriev I."/>
        </authorList>
    </citation>
    <scope>NUCLEOTIDE SEQUENCE [LARGE SCALE GENOMIC DNA]</scope>
    <source>
        <strain evidence="3">CBS 304.66</strain>
    </source>
</reference>
<dbReference type="EMBL" id="ML986580">
    <property type="protein sequence ID" value="KAF2270321.1"/>
    <property type="molecule type" value="Genomic_DNA"/>
</dbReference>
<organism evidence="2 3">
    <name type="scientific">Lojkania enalia</name>
    <dbReference type="NCBI Taxonomy" id="147567"/>
    <lineage>
        <taxon>Eukaryota</taxon>
        <taxon>Fungi</taxon>
        <taxon>Dikarya</taxon>
        <taxon>Ascomycota</taxon>
        <taxon>Pezizomycotina</taxon>
        <taxon>Dothideomycetes</taxon>
        <taxon>Pleosporomycetidae</taxon>
        <taxon>Pleosporales</taxon>
        <taxon>Pleosporales incertae sedis</taxon>
        <taxon>Lojkania</taxon>
    </lineage>
</organism>
<dbReference type="Proteomes" id="UP000800093">
    <property type="component" value="Unassembled WGS sequence"/>
</dbReference>
<dbReference type="OrthoDB" id="262547at2759"/>
<dbReference type="PANTHER" id="PTHR34144">
    <property type="entry name" value="CHROMOSOME 8, WHOLE GENOME SHOTGUN SEQUENCE"/>
    <property type="match status" value="1"/>
</dbReference>
<dbReference type="Pfam" id="PF11735">
    <property type="entry name" value="CAP59_mtransfer"/>
    <property type="match status" value="1"/>
</dbReference>
<keyword evidence="1" id="KW-0812">Transmembrane</keyword>
<keyword evidence="3" id="KW-1185">Reference proteome</keyword>
<sequence length="531" mass="60052">MSSRYHRPPQHQYELVPRSSLDAEGLPDLDRSTSNTSSWLGRLAGSVKQLSKPAAYAHLVTPRRTKRSLLRFVYWSLFSIPYICLLLVLIWGVFLPSYTHRPAHYNELRRLALQSSSPGRANIRNEKVFIAASIYEVNGTLSSGAWGRSVLDLIDLLGPRNVYLSIYENNADPLTKASLERFRQKTPCNSSIISEDIDMNTIPHVTLPSGERLVKRIAFLAEVRNRALTPIDFADMPFDRLLFINDVNFNPIDAAQLLFSTNADATGRANYGAACAVDFINPFKFYDRFATRDLEGYNMGIPFYPWFTSAGSATSRSDVLHNSDAVRVRSCWGGMTAFEAKWFQDTDKFNNEPLKNSTPQSAHEAVKPLRFRYEQETFWESSECCLIHADLQYLCTGLGMPPESGIYMNPFIRVAYDPKTLSWLPLTRRPERLYAVIHDILNHAVGLPNTNTRQTEEPGRLFTDRVWEYNDPVAAFASNATHADKNGHWKEIQRVAKPGGFCGGPNLLFLNDDEREGKSKWGGMKAPSPPR</sequence>
<feature type="transmembrane region" description="Helical" evidence="1">
    <location>
        <begin position="72"/>
        <end position="94"/>
    </location>
</feature>
<dbReference type="InterPro" id="IPR021047">
    <property type="entry name" value="Mannosyltransferase_CMT1"/>
</dbReference>
<evidence type="ECO:0008006" key="4">
    <source>
        <dbReference type="Google" id="ProtNLM"/>
    </source>
</evidence>
<keyword evidence="1" id="KW-1133">Transmembrane helix</keyword>
<evidence type="ECO:0000313" key="2">
    <source>
        <dbReference type="EMBL" id="KAF2270321.1"/>
    </source>
</evidence>
<dbReference type="AlphaFoldDB" id="A0A9P4TQ08"/>
<keyword evidence="1" id="KW-0472">Membrane</keyword>